<evidence type="ECO:0000313" key="23">
    <source>
        <dbReference type="Proteomes" id="UP001457282"/>
    </source>
</evidence>
<gene>
    <name evidence="22" type="ORF">M0R45_032984</name>
</gene>
<dbReference type="InterPro" id="IPR003609">
    <property type="entry name" value="Pan_app"/>
</dbReference>
<keyword evidence="4" id="KW-0723">Serine/threonine-protein kinase</keyword>
<keyword evidence="14" id="KW-0325">Glycoprotein</keyword>
<dbReference type="InterPro" id="IPR008271">
    <property type="entry name" value="Ser/Thr_kinase_AS"/>
</dbReference>
<dbReference type="Pfam" id="PF01453">
    <property type="entry name" value="B_lectin"/>
    <property type="match status" value="1"/>
</dbReference>
<dbReference type="CDD" id="cd22160">
    <property type="entry name" value="F-box_AtFBL13-like"/>
    <property type="match status" value="1"/>
</dbReference>
<keyword evidence="11 17" id="KW-1133">Transmembrane helix</keyword>
<feature type="transmembrane region" description="Helical" evidence="17">
    <location>
        <begin position="855"/>
        <end position="876"/>
    </location>
</feature>
<protein>
    <recommendedName>
        <fullName evidence="2">non-specific serine/threonine protein kinase</fullName>
        <ecNumber evidence="2">2.7.11.1</ecNumber>
    </recommendedName>
</protein>
<evidence type="ECO:0000256" key="7">
    <source>
        <dbReference type="ARBA" id="ARBA00022729"/>
    </source>
</evidence>
<accession>A0AAW1WKW0</accession>
<evidence type="ECO:0000256" key="2">
    <source>
        <dbReference type="ARBA" id="ARBA00012513"/>
    </source>
</evidence>
<evidence type="ECO:0000256" key="4">
    <source>
        <dbReference type="ARBA" id="ARBA00022527"/>
    </source>
</evidence>
<dbReference type="GO" id="GO:0048544">
    <property type="term" value="P:recognition of pollen"/>
    <property type="evidence" value="ECO:0007669"/>
    <property type="project" value="InterPro"/>
</dbReference>
<dbReference type="GO" id="GO:0005886">
    <property type="term" value="C:plasma membrane"/>
    <property type="evidence" value="ECO:0007669"/>
    <property type="project" value="UniProtKB-SubCell"/>
</dbReference>
<dbReference type="PROSITE" id="PS50948">
    <property type="entry name" value="PAN"/>
    <property type="match status" value="1"/>
</dbReference>
<comment type="caution">
    <text evidence="22">The sequence shown here is derived from an EMBL/GenBank/DDBJ whole genome shotgun (WGS) entry which is preliminary data.</text>
</comment>
<organism evidence="22 23">
    <name type="scientific">Rubus argutus</name>
    <name type="common">Southern blackberry</name>
    <dbReference type="NCBI Taxonomy" id="59490"/>
    <lineage>
        <taxon>Eukaryota</taxon>
        <taxon>Viridiplantae</taxon>
        <taxon>Streptophyta</taxon>
        <taxon>Embryophyta</taxon>
        <taxon>Tracheophyta</taxon>
        <taxon>Spermatophyta</taxon>
        <taxon>Magnoliopsida</taxon>
        <taxon>eudicotyledons</taxon>
        <taxon>Gunneridae</taxon>
        <taxon>Pentapetalae</taxon>
        <taxon>rosids</taxon>
        <taxon>fabids</taxon>
        <taxon>Rosales</taxon>
        <taxon>Rosaceae</taxon>
        <taxon>Rosoideae</taxon>
        <taxon>Rosoideae incertae sedis</taxon>
        <taxon>Rubus</taxon>
    </lineage>
</organism>
<dbReference type="SUPFAM" id="SSF51110">
    <property type="entry name" value="alpha-D-mannose-specific plant lectins"/>
    <property type="match status" value="1"/>
</dbReference>
<dbReference type="CDD" id="cd01098">
    <property type="entry name" value="PAN_AP_plant"/>
    <property type="match status" value="1"/>
</dbReference>
<dbReference type="GO" id="GO:0004674">
    <property type="term" value="F:protein serine/threonine kinase activity"/>
    <property type="evidence" value="ECO:0007669"/>
    <property type="project" value="UniProtKB-KW"/>
</dbReference>
<feature type="domain" description="Apple" evidence="21">
    <location>
        <begin position="744"/>
        <end position="836"/>
    </location>
</feature>
<dbReference type="PROSITE" id="PS50011">
    <property type="entry name" value="PROTEIN_KINASE_DOM"/>
    <property type="match status" value="1"/>
</dbReference>
<evidence type="ECO:0000256" key="12">
    <source>
        <dbReference type="ARBA" id="ARBA00023136"/>
    </source>
</evidence>
<dbReference type="CDD" id="cd00028">
    <property type="entry name" value="B_lectin"/>
    <property type="match status" value="1"/>
</dbReference>
<evidence type="ECO:0000256" key="13">
    <source>
        <dbReference type="ARBA" id="ARBA00023157"/>
    </source>
</evidence>
<dbReference type="CDD" id="cd14066">
    <property type="entry name" value="STKc_IRAK"/>
    <property type="match status" value="1"/>
</dbReference>
<dbReference type="InterPro" id="IPR001810">
    <property type="entry name" value="F-box_dom"/>
</dbReference>
<dbReference type="Gene3D" id="3.30.200.20">
    <property type="entry name" value="Phosphorylase Kinase, domain 1"/>
    <property type="match status" value="1"/>
</dbReference>
<dbReference type="Pfam" id="PF00954">
    <property type="entry name" value="S_locus_glycop"/>
    <property type="match status" value="1"/>
</dbReference>
<evidence type="ECO:0000259" key="19">
    <source>
        <dbReference type="PROSITE" id="PS50181"/>
    </source>
</evidence>
<dbReference type="Proteomes" id="UP001457282">
    <property type="component" value="Unassembled WGS sequence"/>
</dbReference>
<keyword evidence="12 17" id="KW-0472">Membrane</keyword>
<evidence type="ECO:0000256" key="1">
    <source>
        <dbReference type="ARBA" id="ARBA00004251"/>
    </source>
</evidence>
<keyword evidence="10" id="KW-0067">ATP-binding</keyword>
<dbReference type="InterPro" id="IPR000719">
    <property type="entry name" value="Prot_kinase_dom"/>
</dbReference>
<evidence type="ECO:0000259" key="21">
    <source>
        <dbReference type="PROSITE" id="PS50948"/>
    </source>
</evidence>
<keyword evidence="13" id="KW-1015">Disulfide bond</keyword>
<feature type="domain" description="Bulb-type lectin" evidence="20">
    <location>
        <begin position="437"/>
        <end position="556"/>
    </location>
</feature>
<evidence type="ECO:0000259" key="18">
    <source>
        <dbReference type="PROSITE" id="PS50011"/>
    </source>
</evidence>
<feature type="domain" description="Protein kinase" evidence="18">
    <location>
        <begin position="916"/>
        <end position="1198"/>
    </location>
</feature>
<evidence type="ECO:0000256" key="17">
    <source>
        <dbReference type="SAM" id="Phobius"/>
    </source>
</evidence>
<comment type="catalytic activity">
    <reaction evidence="16">
        <text>L-seryl-[protein] + ATP = O-phospho-L-seryl-[protein] + ADP + H(+)</text>
        <dbReference type="Rhea" id="RHEA:17989"/>
        <dbReference type="Rhea" id="RHEA-COMP:9863"/>
        <dbReference type="Rhea" id="RHEA-COMP:11604"/>
        <dbReference type="ChEBI" id="CHEBI:15378"/>
        <dbReference type="ChEBI" id="CHEBI:29999"/>
        <dbReference type="ChEBI" id="CHEBI:30616"/>
        <dbReference type="ChEBI" id="CHEBI:83421"/>
        <dbReference type="ChEBI" id="CHEBI:456216"/>
        <dbReference type="EC" id="2.7.11.1"/>
    </reaction>
</comment>
<evidence type="ECO:0000259" key="20">
    <source>
        <dbReference type="PROSITE" id="PS50927"/>
    </source>
</evidence>
<evidence type="ECO:0000256" key="6">
    <source>
        <dbReference type="ARBA" id="ARBA00022692"/>
    </source>
</evidence>
<dbReference type="SMART" id="SM00256">
    <property type="entry name" value="FBOX"/>
    <property type="match status" value="1"/>
</dbReference>
<evidence type="ECO:0000256" key="16">
    <source>
        <dbReference type="ARBA" id="ARBA00048679"/>
    </source>
</evidence>
<dbReference type="Pfam" id="PF08276">
    <property type="entry name" value="PAN_2"/>
    <property type="match status" value="1"/>
</dbReference>
<keyword evidence="8" id="KW-0547">Nucleotide-binding</keyword>
<dbReference type="FunFam" id="2.90.10.10:FF:000005">
    <property type="entry name" value="G-type lectin S-receptor-like serine/threonine-protein kinase"/>
    <property type="match status" value="1"/>
</dbReference>
<dbReference type="InterPro" id="IPR055357">
    <property type="entry name" value="LRR_At1g61320_AtMIF1"/>
</dbReference>
<evidence type="ECO:0000256" key="15">
    <source>
        <dbReference type="ARBA" id="ARBA00047899"/>
    </source>
</evidence>
<evidence type="ECO:0000256" key="14">
    <source>
        <dbReference type="ARBA" id="ARBA00023180"/>
    </source>
</evidence>
<dbReference type="Gene3D" id="2.90.10.30">
    <property type="match status" value="1"/>
</dbReference>
<dbReference type="InterPro" id="IPR032675">
    <property type="entry name" value="LRR_dom_sf"/>
</dbReference>
<keyword evidence="23" id="KW-1185">Reference proteome</keyword>
<reference evidence="22 23" key="1">
    <citation type="journal article" date="2023" name="G3 (Bethesda)">
        <title>A chromosome-length genome assembly and annotation of blackberry (Rubus argutus, cv. 'Hillquist').</title>
        <authorList>
            <person name="Bruna T."/>
            <person name="Aryal R."/>
            <person name="Dudchenko O."/>
            <person name="Sargent D.J."/>
            <person name="Mead D."/>
            <person name="Buti M."/>
            <person name="Cavallini A."/>
            <person name="Hytonen T."/>
            <person name="Andres J."/>
            <person name="Pham M."/>
            <person name="Weisz D."/>
            <person name="Mascagni F."/>
            <person name="Usai G."/>
            <person name="Natali L."/>
            <person name="Bassil N."/>
            <person name="Fernandez G.E."/>
            <person name="Lomsadze A."/>
            <person name="Armour M."/>
            <person name="Olukolu B."/>
            <person name="Poorten T."/>
            <person name="Britton C."/>
            <person name="Davik J."/>
            <person name="Ashrafi H."/>
            <person name="Aiden E.L."/>
            <person name="Borodovsky M."/>
            <person name="Worthington M."/>
        </authorList>
    </citation>
    <scope>NUCLEOTIDE SEQUENCE [LARGE SCALE GENOMIC DNA]</scope>
    <source>
        <strain evidence="22">PI 553951</strain>
    </source>
</reference>
<dbReference type="GO" id="GO:0005524">
    <property type="term" value="F:ATP binding"/>
    <property type="evidence" value="ECO:0007669"/>
    <property type="project" value="UniProtKB-KW"/>
</dbReference>
<evidence type="ECO:0000256" key="10">
    <source>
        <dbReference type="ARBA" id="ARBA00022840"/>
    </source>
</evidence>
<dbReference type="InterPro" id="IPR001480">
    <property type="entry name" value="Bulb-type_lectin_dom"/>
</dbReference>
<dbReference type="Gene3D" id="3.80.10.10">
    <property type="entry name" value="Ribonuclease Inhibitor"/>
    <property type="match status" value="1"/>
</dbReference>
<comment type="subcellular location">
    <subcellularLocation>
        <location evidence="1">Cell membrane</location>
        <topology evidence="1">Single-pass type I membrane protein</topology>
    </subcellularLocation>
</comment>
<dbReference type="InterPro" id="IPR036047">
    <property type="entry name" value="F-box-like_dom_sf"/>
</dbReference>
<dbReference type="Gene3D" id="1.10.510.10">
    <property type="entry name" value="Transferase(Phosphotransferase) domain 1"/>
    <property type="match status" value="1"/>
</dbReference>
<name>A0AAW1WKW0_RUBAR</name>
<dbReference type="InterPro" id="IPR000858">
    <property type="entry name" value="S_locus_glycoprot_dom"/>
</dbReference>
<dbReference type="SMART" id="SM00108">
    <property type="entry name" value="B_lectin"/>
    <property type="match status" value="1"/>
</dbReference>
<dbReference type="SUPFAM" id="SSF52047">
    <property type="entry name" value="RNI-like"/>
    <property type="match status" value="1"/>
</dbReference>
<keyword evidence="7" id="KW-0732">Signal</keyword>
<dbReference type="SMART" id="SM00473">
    <property type="entry name" value="PAN_AP"/>
    <property type="match status" value="1"/>
</dbReference>
<feature type="domain" description="F-box" evidence="19">
    <location>
        <begin position="20"/>
        <end position="70"/>
    </location>
</feature>
<dbReference type="Gene3D" id="1.20.1280.50">
    <property type="match status" value="1"/>
</dbReference>
<dbReference type="PROSITE" id="PS00108">
    <property type="entry name" value="PROTEIN_KINASE_ST"/>
    <property type="match status" value="1"/>
</dbReference>
<dbReference type="SMART" id="SM00220">
    <property type="entry name" value="S_TKc"/>
    <property type="match status" value="1"/>
</dbReference>
<dbReference type="PROSITE" id="PS50927">
    <property type="entry name" value="BULB_LECTIN"/>
    <property type="match status" value="1"/>
</dbReference>
<evidence type="ECO:0000256" key="3">
    <source>
        <dbReference type="ARBA" id="ARBA00022475"/>
    </source>
</evidence>
<dbReference type="PROSITE" id="PS50181">
    <property type="entry name" value="FBOX"/>
    <property type="match status" value="1"/>
</dbReference>
<sequence length="1233" mass="139618">MAETSNQVVVLHAKRLRGPHRNLNDLPDEILLHILSFLPTLEAIHTSLISRKWRPLWSLVPSLNFSYDLFPFTADSESAHAELFADFIDRTLIIRPDSPVRTFRLSFIFDQGYGIQVDSWIHCAVTRLKARQLHLDFFIDDHYHGGDSWLHDFHFSLLRNGCVEILRLTHCFLMLPANMSTMNLCSLTSLFIERIDLTDQMVRDLISGCPNLDDLELRSCVGLQNLNICSTRLEKLALGYDYDTESKQTIEIDCPNLCSLSFSDCNSAQFVLKKAPSLVEFCVDFACLTDKYFDLWSKIVRLLEQMPRVNKLNVQNWWYKLLISKDPFPKDFKLNNLNHLELRTGYTQYDLVGMAALLQLCPNLQTMVLDYLHKMKEDESLPEELLNKPVEFKIPRLKHVTMKTQSIDTKINPMKTKLMVSVFLLCLYLKTHICLAGDTITANQSLSSDQIIISAGGVFQLGFFRPGSSSRFYIGMWYSRDTEVVWVANREQPLSDTSSELRISDGNLVLFNGSKSPIWSTNVTSTTDISVQAVLLDNGNLVLRAAGSNSSQPLWQSFDHPTHTFLPGSRIGFNSVTKQRQTLTSWKSSEDPAPGLYSLELDPTGRNSYILMWNRSKQYWTSGSWDAKNRSFSLIPEMRLNYIFNYSYVTNENESYFTYSLYDPKTISRLVMSTSGQIQQLTTLRYGTQRNLFWSQPRKQCEVYAYCGAFGSCNENSLPFCNCLNGFYPKSNSSWDLNDYSVGCSRRTPLYSGNATSHNGKENRFWELPSMSLPENEQSVNAGSIMQCESLCLNNRNCTAYAYDSHNCSIWIGDLLNLQQLTGEDSDGRTLYLRLAASEFKDSKSATSHADKRSLIIATVSATAGLLTLIVGCLLWKKTLGKRSKYSETISNVDGQNDAELPVFSLKSILVATNNFSETNKLGEGGFGPVYKGILTENQEVAIKRLSKKSGQGHKEFMNELKLIAKLQHTNLVRLLGCCIEEGEMILIYEYMPNRSLDKFLFDAYENTKLDWGKRFQIIEGVAQGLLYIHKYSRLKIIHRDLKASNVLLDETMNPKISDFGMARIFGVNQTEENTNRVVGTYGYMSPEYARYGHFSEKLDVFSFGVLLLEIVSGKKNASFYCLEHSPTLAGWAWKLWKEGRGMEVVDASMRETCPAHEALRCIHVGFLCVQESPSDRPTMSLVIRMLEADAATSLPAFKEPAFSAHSNSSALGPSISTRLSNNALTITTPVGR</sequence>
<dbReference type="AlphaFoldDB" id="A0AAW1WKW0"/>
<evidence type="ECO:0000256" key="8">
    <source>
        <dbReference type="ARBA" id="ARBA00022741"/>
    </source>
</evidence>
<evidence type="ECO:0000256" key="11">
    <source>
        <dbReference type="ARBA" id="ARBA00022989"/>
    </source>
</evidence>
<dbReference type="InterPro" id="IPR001245">
    <property type="entry name" value="Ser-Thr/Tyr_kinase_cat_dom"/>
</dbReference>
<keyword evidence="6 17" id="KW-0812">Transmembrane</keyword>
<proteinExistence type="predicted"/>
<dbReference type="Pfam" id="PF00646">
    <property type="entry name" value="F-box"/>
    <property type="match status" value="1"/>
</dbReference>
<dbReference type="FunFam" id="1.10.510.10:FF:000060">
    <property type="entry name" value="G-type lectin S-receptor-like serine/threonine-protein kinase"/>
    <property type="match status" value="1"/>
</dbReference>
<keyword evidence="5" id="KW-0808">Transferase</keyword>
<evidence type="ECO:0000313" key="22">
    <source>
        <dbReference type="EMBL" id="KAK9924625.1"/>
    </source>
</evidence>
<keyword evidence="3" id="KW-1003">Cell membrane</keyword>
<evidence type="ECO:0000256" key="9">
    <source>
        <dbReference type="ARBA" id="ARBA00022777"/>
    </source>
</evidence>
<comment type="catalytic activity">
    <reaction evidence="15">
        <text>L-threonyl-[protein] + ATP = O-phospho-L-threonyl-[protein] + ADP + H(+)</text>
        <dbReference type="Rhea" id="RHEA:46608"/>
        <dbReference type="Rhea" id="RHEA-COMP:11060"/>
        <dbReference type="Rhea" id="RHEA-COMP:11605"/>
        <dbReference type="ChEBI" id="CHEBI:15378"/>
        <dbReference type="ChEBI" id="CHEBI:30013"/>
        <dbReference type="ChEBI" id="CHEBI:30616"/>
        <dbReference type="ChEBI" id="CHEBI:61977"/>
        <dbReference type="ChEBI" id="CHEBI:456216"/>
        <dbReference type="EC" id="2.7.11.1"/>
    </reaction>
</comment>
<keyword evidence="9" id="KW-0418">Kinase</keyword>
<dbReference type="Pfam" id="PF07714">
    <property type="entry name" value="PK_Tyr_Ser-Thr"/>
    <property type="match status" value="1"/>
</dbReference>
<dbReference type="EC" id="2.7.11.1" evidence="2"/>
<dbReference type="SUPFAM" id="SSF81383">
    <property type="entry name" value="F-box domain"/>
    <property type="match status" value="1"/>
</dbReference>
<evidence type="ECO:0000256" key="5">
    <source>
        <dbReference type="ARBA" id="ARBA00022679"/>
    </source>
</evidence>
<dbReference type="FunFam" id="3.30.200.20:FF:000195">
    <property type="entry name" value="G-type lectin S-receptor-like serine/threonine-protein kinase"/>
    <property type="match status" value="1"/>
</dbReference>
<dbReference type="InterPro" id="IPR036426">
    <property type="entry name" value="Bulb-type_lectin_dom_sf"/>
</dbReference>
<dbReference type="PANTHER" id="PTHR27002:SF841">
    <property type="entry name" value="RECEPTOR-LIKE SERINE_THREONINE-PROTEIN KINASE"/>
    <property type="match status" value="1"/>
</dbReference>
<dbReference type="EMBL" id="JBEDUW010000006">
    <property type="protein sequence ID" value="KAK9924625.1"/>
    <property type="molecule type" value="Genomic_DNA"/>
</dbReference>
<dbReference type="Pfam" id="PF23622">
    <property type="entry name" value="LRR_At1g61320_AtMIF1"/>
    <property type="match status" value="1"/>
</dbReference>
<dbReference type="InterPro" id="IPR053781">
    <property type="entry name" value="F-box_AtFBL13-like"/>
</dbReference>
<dbReference type="PANTHER" id="PTHR27002">
    <property type="entry name" value="RECEPTOR-LIKE SERINE/THREONINE-PROTEIN KINASE SD1-8"/>
    <property type="match status" value="1"/>
</dbReference>
<dbReference type="InterPro" id="IPR011009">
    <property type="entry name" value="Kinase-like_dom_sf"/>
</dbReference>
<dbReference type="SUPFAM" id="SSF56112">
    <property type="entry name" value="Protein kinase-like (PK-like)"/>
    <property type="match status" value="1"/>
</dbReference>